<proteinExistence type="predicted"/>
<dbReference type="AlphaFoldDB" id="A0A5J4JZS0"/>
<organism evidence="1 2">
    <name type="scientific">Thermogemmatispora aurantia</name>
    <dbReference type="NCBI Taxonomy" id="2045279"/>
    <lineage>
        <taxon>Bacteria</taxon>
        <taxon>Bacillati</taxon>
        <taxon>Chloroflexota</taxon>
        <taxon>Ktedonobacteria</taxon>
        <taxon>Thermogemmatisporales</taxon>
        <taxon>Thermogemmatisporaceae</taxon>
        <taxon>Thermogemmatispora</taxon>
    </lineage>
</organism>
<name>A0A5J4JZS0_9CHLR</name>
<reference evidence="1 2" key="1">
    <citation type="journal article" date="2019" name="Int. J. Syst. Evol. Microbiol.">
        <title>Thermogemmatispora aurantia sp. nov. and Thermogemmatispora argillosa sp. nov., within the class Ktedonobacteria, and emended description of the genus Thermogemmatispora.</title>
        <authorList>
            <person name="Zheng Y."/>
            <person name="Wang C.M."/>
            <person name="Sakai Y."/>
            <person name="Abe K."/>
            <person name="Yokota A."/>
            <person name="Yabe S."/>
        </authorList>
    </citation>
    <scope>NUCLEOTIDE SEQUENCE [LARGE SCALE GENOMIC DNA]</scope>
    <source>
        <strain evidence="1 2">A1-2</strain>
    </source>
</reference>
<dbReference type="Proteomes" id="UP000334820">
    <property type="component" value="Unassembled WGS sequence"/>
</dbReference>
<gene>
    <name evidence="1" type="ORF">KTAU_11750</name>
</gene>
<comment type="caution">
    <text evidence="1">The sequence shown here is derived from an EMBL/GenBank/DDBJ whole genome shotgun (WGS) entry which is preliminary data.</text>
</comment>
<evidence type="ECO:0000313" key="1">
    <source>
        <dbReference type="EMBL" id="GER82538.1"/>
    </source>
</evidence>
<keyword evidence="2" id="KW-1185">Reference proteome</keyword>
<sequence>MPITRGTVASYNLARFSALAGGENSRMITRSRLSVLARSLGLLAYTDSLMVAQLLPARAGAANEHRQ</sequence>
<protein>
    <submittedName>
        <fullName evidence="1">Uncharacterized protein</fullName>
    </submittedName>
</protein>
<evidence type="ECO:0000313" key="2">
    <source>
        <dbReference type="Proteomes" id="UP000334820"/>
    </source>
</evidence>
<accession>A0A5J4JZS0</accession>
<dbReference type="EMBL" id="BKZV01000001">
    <property type="protein sequence ID" value="GER82538.1"/>
    <property type="molecule type" value="Genomic_DNA"/>
</dbReference>